<evidence type="ECO:0000313" key="1">
    <source>
        <dbReference type="EMBL" id="MBV7273418.1"/>
    </source>
</evidence>
<keyword evidence="2" id="KW-1185">Reference proteome</keyword>
<organism evidence="1 2">
    <name type="scientific">Clostridium thailandense</name>
    <dbReference type="NCBI Taxonomy" id="2794346"/>
    <lineage>
        <taxon>Bacteria</taxon>
        <taxon>Bacillati</taxon>
        <taxon>Bacillota</taxon>
        <taxon>Clostridia</taxon>
        <taxon>Eubacteriales</taxon>
        <taxon>Clostridiaceae</taxon>
        <taxon>Clostridium</taxon>
    </lineage>
</organism>
<name>A0A949TYW9_9CLOT</name>
<dbReference type="AlphaFoldDB" id="A0A949TYW9"/>
<dbReference type="EMBL" id="JAEEGC010000045">
    <property type="protein sequence ID" value="MBV7273418.1"/>
    <property type="molecule type" value="Genomic_DNA"/>
</dbReference>
<dbReference type="Proteomes" id="UP000694308">
    <property type="component" value="Unassembled WGS sequence"/>
</dbReference>
<reference evidence="1" key="1">
    <citation type="submission" date="2020-12" db="EMBL/GenBank/DDBJ databases">
        <title>Clostridium thailandense sp. nov., a novel acetogenic bacterium isolated from peat land soil in Thailand.</title>
        <authorList>
            <person name="Chaikitkaew S."/>
            <person name="Birkeland N.K."/>
        </authorList>
    </citation>
    <scope>NUCLEOTIDE SEQUENCE</scope>
    <source>
        <strain evidence="1">PL3</strain>
    </source>
</reference>
<sequence>MDYDALKTLSDEAREKYLREKLGPEKCKVLDKYDLRSNSRFYWERHQEKYPVQEYFSNKFAMKATPLGMIFHINRLCFAKVKYFEQHWDEYVPCIYDCKKGLVETELYNMEYIKQKSTGIVIDLRELARIHWLKDFKDLCEYLEKMQEDALQAV</sequence>
<accession>A0A949TYW9</accession>
<evidence type="ECO:0000313" key="2">
    <source>
        <dbReference type="Proteomes" id="UP000694308"/>
    </source>
</evidence>
<protein>
    <submittedName>
        <fullName evidence="1">Uncharacterized protein</fullName>
    </submittedName>
</protein>
<proteinExistence type="predicted"/>
<gene>
    <name evidence="1" type="ORF">I6U48_10905</name>
</gene>
<dbReference type="RefSeq" id="WP_218320488.1">
    <property type="nucleotide sequence ID" value="NZ_JAEEGC010000045.1"/>
</dbReference>
<comment type="caution">
    <text evidence="1">The sequence shown here is derived from an EMBL/GenBank/DDBJ whole genome shotgun (WGS) entry which is preliminary data.</text>
</comment>